<keyword evidence="4" id="KW-0472">Membrane</keyword>
<organism evidence="6 7">
    <name type="scientific">Ranitomeya imitator</name>
    <name type="common">mimic poison frog</name>
    <dbReference type="NCBI Taxonomy" id="111125"/>
    <lineage>
        <taxon>Eukaryota</taxon>
        <taxon>Metazoa</taxon>
        <taxon>Chordata</taxon>
        <taxon>Craniata</taxon>
        <taxon>Vertebrata</taxon>
        <taxon>Euteleostomi</taxon>
        <taxon>Amphibia</taxon>
        <taxon>Batrachia</taxon>
        <taxon>Anura</taxon>
        <taxon>Neobatrachia</taxon>
        <taxon>Hyloidea</taxon>
        <taxon>Dendrobatidae</taxon>
        <taxon>Dendrobatinae</taxon>
        <taxon>Ranitomeya</taxon>
    </lineage>
</organism>
<name>A0ABN9L8F0_9NEOB</name>
<proteinExistence type="predicted"/>
<evidence type="ECO:0000256" key="1">
    <source>
        <dbReference type="ARBA" id="ARBA00022859"/>
    </source>
</evidence>
<dbReference type="Proteomes" id="UP001176940">
    <property type="component" value="Unassembled WGS sequence"/>
</dbReference>
<dbReference type="SMART" id="SM00406">
    <property type="entry name" value="IGv"/>
    <property type="match status" value="1"/>
</dbReference>
<feature type="transmembrane region" description="Helical" evidence="4">
    <location>
        <begin position="26"/>
        <end position="52"/>
    </location>
</feature>
<evidence type="ECO:0000313" key="6">
    <source>
        <dbReference type="EMBL" id="CAJ0935811.1"/>
    </source>
</evidence>
<dbReference type="Gene3D" id="2.60.40.10">
    <property type="entry name" value="Immunoglobulins"/>
    <property type="match status" value="1"/>
</dbReference>
<accession>A0ABN9L8F0</accession>
<gene>
    <name evidence="6" type="ORF">RIMI_LOCUS6501881</name>
</gene>
<comment type="caution">
    <text evidence="6">The sequence shown here is derived from an EMBL/GenBank/DDBJ whole genome shotgun (WGS) entry which is preliminary data.</text>
</comment>
<dbReference type="EMBL" id="CAUEEQ010011738">
    <property type="protein sequence ID" value="CAJ0935811.1"/>
    <property type="molecule type" value="Genomic_DNA"/>
</dbReference>
<evidence type="ECO:0000256" key="4">
    <source>
        <dbReference type="SAM" id="Phobius"/>
    </source>
</evidence>
<evidence type="ECO:0000256" key="2">
    <source>
        <dbReference type="ARBA" id="ARBA00023130"/>
    </source>
</evidence>
<keyword evidence="4" id="KW-0812">Transmembrane</keyword>
<keyword evidence="1" id="KW-0391">Immunity</keyword>
<keyword evidence="3" id="KW-1280">Immunoglobulin</keyword>
<dbReference type="Pfam" id="PF07686">
    <property type="entry name" value="V-set"/>
    <property type="match status" value="1"/>
</dbReference>
<keyword evidence="7" id="KW-1185">Reference proteome</keyword>
<sequence>MITGICHEDGTERQLQNSINTMSSGVLVFCVISALPCVLSQISVSLLAPSLVKPSQTMKMTCQVTGAPITDGSKLHAVNFIRQHDGHKLVFLAHINYNQGTAYNPSLSSRISLSRDTSKNEVYLEVRALESGDTAEYFCAAQTTVFNNQGTAGRILLFQFT</sequence>
<dbReference type="InterPro" id="IPR013106">
    <property type="entry name" value="Ig_V-set"/>
</dbReference>
<dbReference type="InterPro" id="IPR007110">
    <property type="entry name" value="Ig-like_dom"/>
</dbReference>
<feature type="domain" description="Ig-like" evidence="5">
    <location>
        <begin position="36"/>
        <end position="142"/>
    </location>
</feature>
<dbReference type="InterPro" id="IPR036179">
    <property type="entry name" value="Ig-like_dom_sf"/>
</dbReference>
<evidence type="ECO:0000256" key="3">
    <source>
        <dbReference type="ARBA" id="ARBA00043265"/>
    </source>
</evidence>
<dbReference type="InterPro" id="IPR050199">
    <property type="entry name" value="IgHV"/>
</dbReference>
<dbReference type="InterPro" id="IPR013783">
    <property type="entry name" value="Ig-like_fold"/>
</dbReference>
<dbReference type="SUPFAM" id="SSF48726">
    <property type="entry name" value="Immunoglobulin"/>
    <property type="match status" value="1"/>
</dbReference>
<keyword evidence="2" id="KW-1064">Adaptive immunity</keyword>
<evidence type="ECO:0000313" key="7">
    <source>
        <dbReference type="Proteomes" id="UP001176940"/>
    </source>
</evidence>
<protein>
    <recommendedName>
        <fullName evidence="5">Ig-like domain-containing protein</fullName>
    </recommendedName>
</protein>
<keyword evidence="4" id="KW-1133">Transmembrane helix</keyword>
<reference evidence="6" key="1">
    <citation type="submission" date="2023-07" db="EMBL/GenBank/DDBJ databases">
        <authorList>
            <person name="Stuckert A."/>
        </authorList>
    </citation>
    <scope>NUCLEOTIDE SEQUENCE</scope>
</reference>
<evidence type="ECO:0000259" key="5">
    <source>
        <dbReference type="PROSITE" id="PS50835"/>
    </source>
</evidence>
<dbReference type="PANTHER" id="PTHR23266">
    <property type="entry name" value="IMMUNOGLOBULIN HEAVY CHAIN"/>
    <property type="match status" value="1"/>
</dbReference>
<dbReference type="PROSITE" id="PS50835">
    <property type="entry name" value="IG_LIKE"/>
    <property type="match status" value="1"/>
</dbReference>